<evidence type="ECO:0000313" key="1">
    <source>
        <dbReference type="EMBL" id="CAH9127093.1"/>
    </source>
</evidence>
<dbReference type="EMBL" id="CAMAPF010000945">
    <property type="protein sequence ID" value="CAH9127093.1"/>
    <property type="molecule type" value="Genomic_DNA"/>
</dbReference>
<sequence>MRIQDLQREMFDVVKIHGHIEIATVHDALHAPPPLSLGNWETISYDELKKEDTPLSLILWHGRIYYWASGVNRPDAPSNAAAASSAFNAPVIGKCIVGLLGFWAAYLSR</sequence>
<organism evidence="1 2">
    <name type="scientific">Cuscuta epithymum</name>
    <dbReference type="NCBI Taxonomy" id="186058"/>
    <lineage>
        <taxon>Eukaryota</taxon>
        <taxon>Viridiplantae</taxon>
        <taxon>Streptophyta</taxon>
        <taxon>Embryophyta</taxon>
        <taxon>Tracheophyta</taxon>
        <taxon>Spermatophyta</taxon>
        <taxon>Magnoliopsida</taxon>
        <taxon>eudicotyledons</taxon>
        <taxon>Gunneridae</taxon>
        <taxon>Pentapetalae</taxon>
        <taxon>asterids</taxon>
        <taxon>lamiids</taxon>
        <taxon>Solanales</taxon>
        <taxon>Convolvulaceae</taxon>
        <taxon>Cuscuteae</taxon>
        <taxon>Cuscuta</taxon>
        <taxon>Cuscuta subgen. Cuscuta</taxon>
    </lineage>
</organism>
<gene>
    <name evidence="1" type="ORF">CEPIT_LOCUS28045</name>
</gene>
<dbReference type="Proteomes" id="UP001152523">
    <property type="component" value="Unassembled WGS sequence"/>
</dbReference>
<protein>
    <submittedName>
        <fullName evidence="1">Uncharacterized protein</fullName>
    </submittedName>
</protein>
<keyword evidence="2" id="KW-1185">Reference proteome</keyword>
<reference evidence="1" key="1">
    <citation type="submission" date="2022-07" db="EMBL/GenBank/DDBJ databases">
        <authorList>
            <person name="Macas J."/>
            <person name="Novak P."/>
            <person name="Neumann P."/>
        </authorList>
    </citation>
    <scope>NUCLEOTIDE SEQUENCE</scope>
</reference>
<name>A0AAV0EV98_9ASTE</name>
<proteinExistence type="predicted"/>
<comment type="caution">
    <text evidence="1">The sequence shown here is derived from an EMBL/GenBank/DDBJ whole genome shotgun (WGS) entry which is preliminary data.</text>
</comment>
<evidence type="ECO:0000313" key="2">
    <source>
        <dbReference type="Proteomes" id="UP001152523"/>
    </source>
</evidence>
<dbReference type="AlphaFoldDB" id="A0AAV0EV98"/>
<accession>A0AAV0EV98</accession>